<evidence type="ECO:0000313" key="1">
    <source>
        <dbReference type="EMBL" id="KSW11540.1"/>
    </source>
</evidence>
<dbReference type="OrthoDB" id="386617at2157"/>
<reference evidence="1 2" key="1">
    <citation type="submission" date="2015-11" db="EMBL/GenBank/DDBJ databases">
        <title>Genome sequence of Pyrodictium occultum PL-19, a marine hyperthermophilic archaeon isolated from Volcano, Italy.</title>
        <authorList>
            <person name="Utturkar S."/>
            <person name="Huber H."/>
            <person name="Leptihn S."/>
            <person name="Brown S."/>
            <person name="Stetter K.O."/>
            <person name="Podar M."/>
        </authorList>
    </citation>
    <scope>NUCLEOTIDE SEQUENCE [LARGE SCALE GENOMIC DNA]</scope>
    <source>
        <strain evidence="1 2">PL-19</strain>
    </source>
</reference>
<sequence>MPLSGPPWLLLEGLGAEEATEELGLNILARLAAGPAGLHRLLDDLRRLEEAGLQPPGYTLRDVVAELRLYREAGVVQVDVDGLLHVDPERLELGARMLVYSRAAVVAEALGLEGAALPQPAGGGEAVHAPA</sequence>
<accession>A0A0V8RTZ8</accession>
<dbReference type="Proteomes" id="UP000053352">
    <property type="component" value="Unassembled WGS sequence"/>
</dbReference>
<keyword evidence="2" id="KW-1185">Reference proteome</keyword>
<dbReference type="STRING" id="2309.CF15_01490"/>
<proteinExistence type="predicted"/>
<comment type="caution">
    <text evidence="1">The sequence shown here is derived from an EMBL/GenBank/DDBJ whole genome shotgun (WGS) entry which is preliminary data.</text>
</comment>
<organism evidence="1 2">
    <name type="scientific">Pyrodictium occultum</name>
    <dbReference type="NCBI Taxonomy" id="2309"/>
    <lineage>
        <taxon>Archaea</taxon>
        <taxon>Thermoproteota</taxon>
        <taxon>Thermoprotei</taxon>
        <taxon>Desulfurococcales</taxon>
        <taxon>Pyrodictiaceae</taxon>
        <taxon>Pyrodictium</taxon>
    </lineage>
</organism>
<gene>
    <name evidence="1" type="ORF">CF15_01490</name>
</gene>
<dbReference type="EMBL" id="LNTB01000001">
    <property type="protein sequence ID" value="KSW11540.1"/>
    <property type="molecule type" value="Genomic_DNA"/>
</dbReference>
<dbReference type="AlphaFoldDB" id="A0A0V8RTZ8"/>
<dbReference type="RefSeq" id="WP_058370216.1">
    <property type="nucleotide sequence ID" value="NZ_LNTB01000001.1"/>
</dbReference>
<protein>
    <submittedName>
        <fullName evidence="1">Uncharacterized protein</fullName>
    </submittedName>
</protein>
<evidence type="ECO:0000313" key="2">
    <source>
        <dbReference type="Proteomes" id="UP000053352"/>
    </source>
</evidence>
<name>A0A0V8RTZ8_PYROC</name>